<protein>
    <recommendedName>
        <fullName evidence="3">Exocyst subunit Exo70 family protein</fullName>
    </recommendedName>
</protein>
<accession>S9UVX6</accession>
<keyword evidence="2" id="KW-1185">Reference proteome</keyword>
<evidence type="ECO:0008006" key="3">
    <source>
        <dbReference type="Google" id="ProtNLM"/>
    </source>
</evidence>
<comment type="caution">
    <text evidence="1">The sequence shown here is derived from an EMBL/GenBank/DDBJ whole genome shotgun (WGS) entry which is preliminary data.</text>
</comment>
<dbReference type="Proteomes" id="UP000015354">
    <property type="component" value="Unassembled WGS sequence"/>
</dbReference>
<evidence type="ECO:0000313" key="2">
    <source>
        <dbReference type="Proteomes" id="UP000015354"/>
    </source>
</evidence>
<sequence length="665" mass="74359">MQNTSGKKDTMASLSYLEEQLSNINALNRTSAKALDTFADTSNAISTRARQITREVKPWEVAQENIALTIEEMSKAARCYHPPPSLTAVLGRKDTSPEAIARCVDYLVYTEDYLASHPPNPFSDEIQSKTEAYLRQIVEISEDIVKTSFLNAFQKGKTSASKAYIIKNPDVLKGLELVVQRLGENFNRLDVMKNDVYNMIQSRLSQFVDAHFDATYREEEMGKTNVSAHASMTPVMKHYQKGNHRLLGISATSREAVKEVCTCIGDAILTPLDDDYSVAEMPGELATSVFDTIFARCMALVRFDMSHFDDPTKMFVLSRGLGVGLCPGVRYFRDVIFVGLNLVEELWNWKQLAASLPGENSNCVDHVDNEIERFTNHLRELLEGYARCKGGLRKDSLVEYARSLRRFEWFPSLDCTAHESSTNSLYFHKVLVGSYYGALKIVLYGNVMDPSGDVEATREVEDYLIRCVMGNVQDLVTIAEAAIVVQTAVEAGGRHHIGRSSIQAISGSGEGSHLSLEIFLINNIIFLLENYKRENCFTQRLIVDDSSDVKVKPQKGAAKVANAKSIISEAMLYLAEEKERYVKEYGLSWEGCFPNPMENESLASIPCDESIPLRKSQRAAVKRWHADVTASLTGKIRDCKAQAVMDSNVRLRLIEAAVFFCSRAV</sequence>
<proteinExistence type="predicted"/>
<organism evidence="1 2">
    <name type="scientific">Strigomonas culicis</name>
    <dbReference type="NCBI Taxonomy" id="28005"/>
    <lineage>
        <taxon>Eukaryota</taxon>
        <taxon>Discoba</taxon>
        <taxon>Euglenozoa</taxon>
        <taxon>Kinetoplastea</taxon>
        <taxon>Metakinetoplastina</taxon>
        <taxon>Trypanosomatida</taxon>
        <taxon>Trypanosomatidae</taxon>
        <taxon>Strigomonadinae</taxon>
        <taxon>Strigomonas</taxon>
    </lineage>
</organism>
<name>S9UVX6_9TRYP</name>
<dbReference type="EMBL" id="ATMH01009820">
    <property type="protein sequence ID" value="EPY18671.1"/>
    <property type="molecule type" value="Genomic_DNA"/>
</dbReference>
<dbReference type="AlphaFoldDB" id="S9UVX6"/>
<gene>
    <name evidence="1" type="ORF">STCU_09820</name>
</gene>
<evidence type="ECO:0000313" key="1">
    <source>
        <dbReference type="EMBL" id="EPY18671.1"/>
    </source>
</evidence>
<reference evidence="1 2" key="1">
    <citation type="journal article" date="2013" name="PLoS ONE">
        <title>Predicting the Proteins of Angomonas deanei, Strigomonas culicis and Their Respective Endosymbionts Reveals New Aspects of the Trypanosomatidae Family.</title>
        <authorList>
            <person name="Motta M.C."/>
            <person name="Martins A.C."/>
            <person name="de Souza S.S."/>
            <person name="Catta-Preta C.M."/>
            <person name="Silva R."/>
            <person name="Klein C.C."/>
            <person name="de Almeida L.G."/>
            <person name="de Lima Cunha O."/>
            <person name="Ciapina L.P."/>
            <person name="Brocchi M."/>
            <person name="Colabardini A.C."/>
            <person name="de Araujo Lima B."/>
            <person name="Machado C.R."/>
            <person name="de Almeida Soares C.M."/>
            <person name="Probst C.M."/>
            <person name="de Menezes C.B."/>
            <person name="Thompson C.E."/>
            <person name="Bartholomeu D.C."/>
            <person name="Gradia D.F."/>
            <person name="Pavoni D.P."/>
            <person name="Grisard E.C."/>
            <person name="Fantinatti-Garboggini F."/>
            <person name="Marchini F.K."/>
            <person name="Rodrigues-Luiz G.F."/>
            <person name="Wagner G."/>
            <person name="Goldman G.H."/>
            <person name="Fietto J.L."/>
            <person name="Elias M.C."/>
            <person name="Goldman M.H."/>
            <person name="Sagot M.F."/>
            <person name="Pereira M."/>
            <person name="Stoco P.H."/>
            <person name="de Mendonca-Neto R.P."/>
            <person name="Teixeira S.M."/>
            <person name="Maciel T.E."/>
            <person name="de Oliveira Mendes T.A."/>
            <person name="Urmenyi T.P."/>
            <person name="de Souza W."/>
            <person name="Schenkman S."/>
            <person name="de Vasconcelos A.T."/>
        </authorList>
    </citation>
    <scope>NUCLEOTIDE SEQUENCE [LARGE SCALE GENOMIC DNA]</scope>
</reference>
<dbReference type="OrthoDB" id="269876at2759"/>